<evidence type="ECO:0000256" key="3">
    <source>
        <dbReference type="ARBA" id="ARBA00051258"/>
    </source>
</evidence>
<dbReference type="GeneID" id="67478956"/>
<dbReference type="PANTHER" id="PTHR11820:SF114">
    <property type="entry name" value="4-HYDROXYPHENYLACETATE CATABOLISM PROTEIN"/>
    <property type="match status" value="1"/>
</dbReference>
<comment type="catalytic activity">
    <reaction evidence="4">
        <text>(2E,4Z)-5-hydroxypenta-2,4-diene-1,2,5-tricarboxylate = (3E,5R)-5-carboxy-2-oxohept-3-enedioate</text>
        <dbReference type="Rhea" id="RHEA:18813"/>
        <dbReference type="ChEBI" id="CHEBI:47961"/>
        <dbReference type="ChEBI" id="CHEBI:87491"/>
        <dbReference type="EC" id="5.3.3.10"/>
    </reaction>
</comment>
<evidence type="ECO:0000256" key="2">
    <source>
        <dbReference type="ARBA" id="ARBA00022723"/>
    </source>
</evidence>
<sequence>MKRTIFGVALNHQSQTEAWAEKFHQPPYNTPPETPVWFIKPRNTWRHHGDTIGLPAGVTVFSGATLAVVIAKTTHKVAPAQAKDHIAGYALANEVSLAEEDFYRPAIRAKCRDGFCPVGEVVALRDVSALQIITEINGEVRDVWDTGGLHRHAAELIAALSEFVTLQPGDMILLGTPQQRVALQDGDSVTVKAAGLPSLNNRFSQQAPLCEQPEATPTLFALGLNYADHASELNFNAPDTPLVFIKAANSLTGDGSVSVRPDQVDYMHYEAELVVVIGKTARHVSRDRAMEYVGGYTLCNDYAVRDYLENYYRPNLRVKSRDTLTPLRAAIVDPAALPDPHHLQVKTFVNGELRQSGSTRDMVFDIPFLIAWLSEFITLQPGDMIATGTPKGLSDVRPGDEVVVEVEGVGRLTNRIVSEQQYEDGAR</sequence>
<dbReference type="Pfam" id="PF01557">
    <property type="entry name" value="FAA_hydrolase"/>
    <property type="match status" value="2"/>
</dbReference>
<evidence type="ECO:0000256" key="7">
    <source>
        <dbReference type="ARBA" id="ARBA00060680"/>
    </source>
</evidence>
<dbReference type="EMBL" id="QGAC01000018">
    <property type="protein sequence ID" value="TKJ86758.1"/>
    <property type="molecule type" value="Genomic_DNA"/>
</dbReference>
<feature type="domain" description="Fumarylacetoacetase-like C-terminal" evidence="8">
    <location>
        <begin position="4"/>
        <end position="203"/>
    </location>
</feature>
<comment type="pathway">
    <text evidence="7">Aromatic compound metabolism; 4-hydroxyphenylacetate degradation; pyruvate and succinate semialdehyde from 4-hydroxyphenylacetate: step 5/7.</text>
</comment>
<dbReference type="InterPro" id="IPR011234">
    <property type="entry name" value="Fumarylacetoacetase-like_C"/>
</dbReference>
<dbReference type="SUPFAM" id="SSF56529">
    <property type="entry name" value="FAH"/>
    <property type="match status" value="2"/>
</dbReference>
<dbReference type="OrthoDB" id="9805307at2"/>
<dbReference type="InterPro" id="IPR012684">
    <property type="entry name" value="HPA_isomer/decarb_C"/>
</dbReference>
<dbReference type="RefSeq" id="WP_062748878.1">
    <property type="nucleotide sequence ID" value="NZ_CP022727.1"/>
</dbReference>
<dbReference type="GO" id="GO:0046872">
    <property type="term" value="F:metal ion binding"/>
    <property type="evidence" value="ECO:0007669"/>
    <property type="project" value="UniProtKB-KW"/>
</dbReference>
<comment type="catalytic activity">
    <reaction evidence="3">
        <text>(3E,5R)-5-carboxy-2-oxohept-3-enedioate + H(+) = (4Z)-2-oxohept-4-enedioate + CO2</text>
        <dbReference type="Rhea" id="RHEA:14397"/>
        <dbReference type="ChEBI" id="CHEBI:15378"/>
        <dbReference type="ChEBI" id="CHEBI:16526"/>
        <dbReference type="ChEBI" id="CHEBI:87491"/>
        <dbReference type="ChEBI" id="CHEBI:87507"/>
        <dbReference type="EC" id="4.1.1.68"/>
    </reaction>
</comment>
<comment type="caution">
    <text evidence="9">The sequence shown here is derived from an EMBL/GenBank/DDBJ whole genome shotgun (WGS) entry which is preliminary data.</text>
</comment>
<proteinExistence type="inferred from homology"/>
<comment type="pathway">
    <text evidence="6">Aromatic compound metabolism; 4-hydroxyphenylacetate degradation; pyruvate and succinate semialdehyde from 4-hydroxyphenylacetate: step 4/7.</text>
</comment>
<evidence type="ECO:0000313" key="10">
    <source>
        <dbReference type="Proteomes" id="UP000306393"/>
    </source>
</evidence>
<dbReference type="Gene3D" id="3.90.850.10">
    <property type="entry name" value="Fumarylacetoacetase-like, C-terminal domain"/>
    <property type="match status" value="2"/>
</dbReference>
<dbReference type="PANTHER" id="PTHR11820">
    <property type="entry name" value="ACYLPYRUVASE"/>
    <property type="match status" value="1"/>
</dbReference>
<dbReference type="FunFam" id="3.90.850.10:FF:000002">
    <property type="entry name" value="2-hydroxyhepta-2,4-diene-1,7-dioate isomerase"/>
    <property type="match status" value="1"/>
</dbReference>
<dbReference type="InterPro" id="IPR012686">
    <property type="entry name" value="HPA_isomer/decarb_N"/>
</dbReference>
<comment type="function">
    <text evidence="5">Decarboxylates OPET (5-oxo-pent-3-ene-1,2,5-tricarboxylic acid) into HHDD (2-hydroxy-hept-2,4-diene-1,7-dioate) and isomerizes it to OHED (2-oxo-hept-3-ene-1,7-dioate).</text>
</comment>
<dbReference type="KEGG" id="epe:CI789_23885"/>
<evidence type="ECO:0000259" key="8">
    <source>
        <dbReference type="Pfam" id="PF01557"/>
    </source>
</evidence>
<feature type="domain" description="Fumarylacetoacetase-like C-terminal" evidence="8">
    <location>
        <begin position="219"/>
        <end position="417"/>
    </location>
</feature>
<accession>A0A354ALN1</accession>
<evidence type="ECO:0000256" key="1">
    <source>
        <dbReference type="ARBA" id="ARBA00010211"/>
    </source>
</evidence>
<evidence type="ECO:0000256" key="4">
    <source>
        <dbReference type="ARBA" id="ARBA00052790"/>
    </source>
</evidence>
<dbReference type="GO" id="GO:1901023">
    <property type="term" value="P:4-hydroxyphenylacetate catabolic process"/>
    <property type="evidence" value="ECO:0007669"/>
    <property type="project" value="InterPro"/>
</dbReference>
<protein>
    <submittedName>
        <fullName evidence="9">4-hydroxyphenylacetate degradation protein</fullName>
    </submittedName>
</protein>
<evidence type="ECO:0000313" key="9">
    <source>
        <dbReference type="EMBL" id="TKJ86758.1"/>
    </source>
</evidence>
<keyword evidence="2" id="KW-0479">Metal-binding</keyword>
<dbReference type="NCBIfam" id="TIGR02303">
    <property type="entry name" value="HpaG-C-term"/>
    <property type="match status" value="1"/>
</dbReference>
<dbReference type="NCBIfam" id="TIGR02305">
    <property type="entry name" value="HpaG-N-term"/>
    <property type="match status" value="1"/>
</dbReference>
<dbReference type="GO" id="GO:0008704">
    <property type="term" value="F:5-carboxymethyl-2-hydroxymuconate delta-isomerase activity"/>
    <property type="evidence" value="ECO:0007669"/>
    <property type="project" value="UniProtKB-EC"/>
</dbReference>
<evidence type="ECO:0000256" key="5">
    <source>
        <dbReference type="ARBA" id="ARBA00057150"/>
    </source>
</evidence>
<reference evidence="9 10" key="1">
    <citation type="journal article" date="2019" name="Sci. Rep.">
        <title>Differences in resource use lead to coexistence of seed-transmitted microbial populations.</title>
        <authorList>
            <person name="Torres-Cortes G."/>
            <person name="Garcia B.J."/>
            <person name="Compant S."/>
            <person name="Rezki S."/>
            <person name="Jones P."/>
            <person name="Preveaux A."/>
            <person name="Briand M."/>
            <person name="Roulet A."/>
            <person name="Bouchez O."/>
            <person name="Jacobson D."/>
            <person name="Barret M."/>
        </authorList>
    </citation>
    <scope>NUCLEOTIDE SEQUENCE [LARGE SCALE GENOMIC DNA]</scope>
    <source>
        <strain evidence="9 10">CFBP13511</strain>
    </source>
</reference>
<comment type="similarity">
    <text evidence="1">Belongs to the FAH family.</text>
</comment>
<evidence type="ECO:0000256" key="6">
    <source>
        <dbReference type="ARBA" id="ARBA00060569"/>
    </source>
</evidence>
<dbReference type="AlphaFoldDB" id="A0A354ALN1"/>
<dbReference type="STRING" id="1219360.GCA_001571305_04124"/>
<organism evidence="9 10">
    <name type="scientific">Erwinia persicina</name>
    <dbReference type="NCBI Taxonomy" id="55211"/>
    <lineage>
        <taxon>Bacteria</taxon>
        <taxon>Pseudomonadati</taxon>
        <taxon>Pseudomonadota</taxon>
        <taxon>Gammaproteobacteria</taxon>
        <taxon>Enterobacterales</taxon>
        <taxon>Erwiniaceae</taxon>
        <taxon>Erwinia</taxon>
    </lineage>
</organism>
<dbReference type="GO" id="GO:0018800">
    <property type="term" value="F:5-oxopent-3-ene-1,2,5-tricarboxylate decarboxylase activity"/>
    <property type="evidence" value="ECO:0007669"/>
    <property type="project" value="UniProtKB-EC"/>
</dbReference>
<gene>
    <name evidence="9" type="ORF">EpCFBP13511_17560</name>
</gene>
<dbReference type="InterPro" id="IPR036663">
    <property type="entry name" value="Fumarylacetoacetase_C_sf"/>
</dbReference>
<name>A0A354ALN1_9GAMM</name>
<dbReference type="Proteomes" id="UP000306393">
    <property type="component" value="Unassembled WGS sequence"/>
</dbReference>